<evidence type="ECO:0008006" key="4">
    <source>
        <dbReference type="Google" id="ProtNLM"/>
    </source>
</evidence>
<accession>A0A848E8P0</accession>
<proteinExistence type="predicted"/>
<gene>
    <name evidence="2" type="ORF">GWK16_01220</name>
</gene>
<evidence type="ECO:0000313" key="3">
    <source>
        <dbReference type="Proteomes" id="UP000548582"/>
    </source>
</evidence>
<dbReference type="RefSeq" id="WP_170052153.1">
    <property type="nucleotide sequence ID" value="NZ_JABBKX010000001.1"/>
</dbReference>
<evidence type="ECO:0000256" key="1">
    <source>
        <dbReference type="SAM" id="SignalP"/>
    </source>
</evidence>
<evidence type="ECO:0000313" key="2">
    <source>
        <dbReference type="EMBL" id="NMJ39843.1"/>
    </source>
</evidence>
<name>A0A848E8P0_9PROT</name>
<feature type="signal peptide" evidence="1">
    <location>
        <begin position="1"/>
        <end position="31"/>
    </location>
</feature>
<keyword evidence="1" id="KW-0732">Signal</keyword>
<protein>
    <recommendedName>
        <fullName evidence="4">Lipoprotein</fullName>
    </recommendedName>
</protein>
<feature type="chain" id="PRO_5032829849" description="Lipoprotein" evidence="1">
    <location>
        <begin position="32"/>
        <end position="180"/>
    </location>
</feature>
<dbReference type="AlphaFoldDB" id="A0A848E8P0"/>
<sequence length="180" mass="18468">MVTTAVAVLAPRAPLLAALGLAGVLAGCAAAQPGSIRVEATATGAAGETIRESRPPDSGNSCGWLHVSGVEEGGAPRHFMLWEIVLAPAPGGGQGPFRLSFPMEPSEAGPRPVRLARVEASVGGQIWEGSALHEDFTAEVTPGRGFLTGRFVLRGLRPQGGGSGRIDLAGRWSCPARDPD</sequence>
<dbReference type="Proteomes" id="UP000548582">
    <property type="component" value="Unassembled WGS sequence"/>
</dbReference>
<comment type="caution">
    <text evidence="2">The sequence shown here is derived from an EMBL/GenBank/DDBJ whole genome shotgun (WGS) entry which is preliminary data.</text>
</comment>
<organism evidence="2 3">
    <name type="scientific">Neoroseomonas marina</name>
    <dbReference type="NCBI Taxonomy" id="1232220"/>
    <lineage>
        <taxon>Bacteria</taxon>
        <taxon>Pseudomonadati</taxon>
        <taxon>Pseudomonadota</taxon>
        <taxon>Alphaproteobacteria</taxon>
        <taxon>Acetobacterales</taxon>
        <taxon>Acetobacteraceae</taxon>
        <taxon>Neoroseomonas</taxon>
    </lineage>
</organism>
<keyword evidence="3" id="KW-1185">Reference proteome</keyword>
<dbReference type="EMBL" id="JABBKX010000001">
    <property type="protein sequence ID" value="NMJ39843.1"/>
    <property type="molecule type" value="Genomic_DNA"/>
</dbReference>
<reference evidence="2 3" key="1">
    <citation type="submission" date="2020-03" db="EMBL/GenBank/DDBJ databases">
        <authorList>
            <person name="Sun Q."/>
        </authorList>
    </citation>
    <scope>NUCLEOTIDE SEQUENCE [LARGE SCALE GENOMIC DNA]</scope>
    <source>
        <strain evidence="2 3">JC162</strain>
    </source>
</reference>